<dbReference type="InterPro" id="IPR011551">
    <property type="entry name" value="NTP_PyrPHydrolase_MazG"/>
</dbReference>
<dbReference type="SUPFAM" id="SSF101386">
    <property type="entry name" value="all-alpha NTP pyrophosphatases"/>
    <property type="match status" value="2"/>
</dbReference>
<dbReference type="RefSeq" id="WP_322607286.1">
    <property type="nucleotide sequence ID" value="NZ_JARVCO010000002.1"/>
</dbReference>
<keyword evidence="3" id="KW-0378">Hydrolase</keyword>
<dbReference type="NCBIfam" id="TIGR00444">
    <property type="entry name" value="mazG"/>
    <property type="match status" value="1"/>
</dbReference>
<dbReference type="Pfam" id="PF03819">
    <property type="entry name" value="MazG"/>
    <property type="match status" value="2"/>
</dbReference>
<keyword evidence="1" id="KW-0175">Coiled coil</keyword>
<name>A0ABU5MTE3_9BACT</name>
<gene>
    <name evidence="3" type="primary">mazG</name>
    <name evidence="3" type="ORF">P9H32_02520</name>
</gene>
<evidence type="ECO:0000256" key="1">
    <source>
        <dbReference type="SAM" id="Coils"/>
    </source>
</evidence>
<dbReference type="CDD" id="cd11528">
    <property type="entry name" value="NTP-PPase_MazG_Nterm"/>
    <property type="match status" value="1"/>
</dbReference>
<dbReference type="Gene3D" id="1.10.287.1080">
    <property type="entry name" value="MazG-like"/>
    <property type="match status" value="2"/>
</dbReference>
<dbReference type="CDD" id="cd11529">
    <property type="entry name" value="NTP-PPase_MazG_Cterm"/>
    <property type="match status" value="1"/>
</dbReference>
<protein>
    <submittedName>
        <fullName evidence="3">Nucleoside triphosphate pyrophosphohydrolase</fullName>
        <ecNumber evidence="3">3.6.1.9</ecNumber>
    </submittedName>
</protein>
<feature type="coiled-coil region" evidence="1">
    <location>
        <begin position="163"/>
        <end position="190"/>
    </location>
</feature>
<dbReference type="InterPro" id="IPR048011">
    <property type="entry name" value="NTP-PPase_MazG-like_C"/>
</dbReference>
<comment type="caution">
    <text evidence="3">The sequence shown here is derived from an EMBL/GenBank/DDBJ whole genome shotgun (WGS) entry which is preliminary data.</text>
</comment>
<keyword evidence="4" id="KW-1185">Reference proteome</keyword>
<organism evidence="3 4">
    <name type="scientific">Pontiella agarivorans</name>
    <dbReference type="NCBI Taxonomy" id="3038953"/>
    <lineage>
        <taxon>Bacteria</taxon>
        <taxon>Pseudomonadati</taxon>
        <taxon>Kiritimatiellota</taxon>
        <taxon>Kiritimatiellia</taxon>
        <taxon>Kiritimatiellales</taxon>
        <taxon>Pontiellaceae</taxon>
        <taxon>Pontiella</taxon>
    </lineage>
</organism>
<feature type="domain" description="NTP pyrophosphohydrolase MazG-like" evidence="2">
    <location>
        <begin position="171"/>
        <end position="229"/>
    </location>
</feature>
<dbReference type="InterPro" id="IPR048015">
    <property type="entry name" value="NTP-PPase_MazG-like_N"/>
</dbReference>
<dbReference type="Proteomes" id="UP001290861">
    <property type="component" value="Unassembled WGS sequence"/>
</dbReference>
<evidence type="ECO:0000313" key="3">
    <source>
        <dbReference type="EMBL" id="MDZ8117485.1"/>
    </source>
</evidence>
<reference evidence="3 4" key="1">
    <citation type="journal article" date="2024" name="Appl. Environ. Microbiol.">
        <title>Pontiella agarivorans sp. nov., a novel marine anaerobic bacterium capable of degrading macroalgal polysaccharides and fixing nitrogen.</title>
        <authorList>
            <person name="Liu N."/>
            <person name="Kivenson V."/>
            <person name="Peng X."/>
            <person name="Cui Z."/>
            <person name="Lankiewicz T.S."/>
            <person name="Gosselin K.M."/>
            <person name="English C.J."/>
            <person name="Blair E.M."/>
            <person name="O'Malley M.A."/>
            <person name="Valentine D.L."/>
        </authorList>
    </citation>
    <scope>NUCLEOTIDE SEQUENCE [LARGE SCALE GENOMIC DNA]</scope>
    <source>
        <strain evidence="3 4">NLcol2</strain>
    </source>
</reference>
<accession>A0ABU5MTE3</accession>
<dbReference type="PANTHER" id="PTHR30522:SF0">
    <property type="entry name" value="NUCLEOSIDE TRIPHOSPHATE PYROPHOSPHOHYDROLASE"/>
    <property type="match status" value="1"/>
</dbReference>
<sequence>MSKNAESIERLLDVMRTLRAPDGCPWDREQTHESIKGDLIEEAYEVLDAIESGDASMLEEELGDLLLQVVFHSQIAAEDGEFEFHQVADGISDKLIRRHPHVFDEVIVSDSGEVLKNWDAIKKQEKKDANKKVSIVSGIPKHLPALQKAHQVQKRAARAGFDWDKIEDVFDKLHEEIEELKEAIASENEAEIRDELGDLLFSVVNVSRYLGHNPEEILRHNIDKFVSRFQYVEDRVHESGRDFPEYTLEELDAFWNEAKRAE</sequence>
<dbReference type="GO" id="GO:0047429">
    <property type="term" value="F:nucleoside triphosphate diphosphatase activity"/>
    <property type="evidence" value="ECO:0007669"/>
    <property type="project" value="UniProtKB-EC"/>
</dbReference>
<feature type="domain" description="NTP pyrophosphohydrolase MazG-like" evidence="2">
    <location>
        <begin position="30"/>
        <end position="103"/>
    </location>
</feature>
<evidence type="ECO:0000259" key="2">
    <source>
        <dbReference type="Pfam" id="PF03819"/>
    </source>
</evidence>
<proteinExistence type="predicted"/>
<dbReference type="EMBL" id="JARVCO010000002">
    <property type="protein sequence ID" value="MDZ8117485.1"/>
    <property type="molecule type" value="Genomic_DNA"/>
</dbReference>
<dbReference type="InterPro" id="IPR004518">
    <property type="entry name" value="MazG-like_dom"/>
</dbReference>
<dbReference type="NCBIfam" id="NF007113">
    <property type="entry name" value="PRK09562.1"/>
    <property type="match status" value="1"/>
</dbReference>
<evidence type="ECO:0000313" key="4">
    <source>
        <dbReference type="Proteomes" id="UP001290861"/>
    </source>
</evidence>
<dbReference type="PANTHER" id="PTHR30522">
    <property type="entry name" value="NUCLEOSIDE TRIPHOSPHATE PYROPHOSPHOHYDROLASE"/>
    <property type="match status" value="1"/>
</dbReference>
<dbReference type="EC" id="3.6.1.9" evidence="3"/>